<feature type="compositionally biased region" description="Polar residues" evidence="10">
    <location>
        <begin position="800"/>
        <end position="812"/>
    </location>
</feature>
<feature type="region of interest" description="Disordered" evidence="10">
    <location>
        <begin position="1"/>
        <end position="43"/>
    </location>
</feature>
<evidence type="ECO:0000256" key="3">
    <source>
        <dbReference type="ARBA" id="ARBA00022833"/>
    </source>
</evidence>
<evidence type="ECO:0000256" key="10">
    <source>
        <dbReference type="SAM" id="MobiDB-lite"/>
    </source>
</evidence>
<name>A0A9W5YLR7_9EURO</name>
<dbReference type="PROSITE" id="PS00463">
    <property type="entry name" value="ZN2_CY6_FUNGAL_1"/>
    <property type="match status" value="1"/>
</dbReference>
<dbReference type="InterPro" id="IPR052783">
    <property type="entry name" value="Metabolic/Drug-Res_Regulator"/>
</dbReference>
<evidence type="ECO:0000256" key="5">
    <source>
        <dbReference type="ARBA" id="ARBA00023015"/>
    </source>
</evidence>
<evidence type="ECO:0000256" key="1">
    <source>
        <dbReference type="ARBA" id="ARBA00004123"/>
    </source>
</evidence>
<accession>A0A9W5YLR7</accession>
<dbReference type="GO" id="GO:0006351">
    <property type="term" value="P:DNA-templated transcription"/>
    <property type="evidence" value="ECO:0007669"/>
    <property type="project" value="InterPro"/>
</dbReference>
<evidence type="ECO:0000256" key="4">
    <source>
        <dbReference type="ARBA" id="ARBA00022911"/>
    </source>
</evidence>
<evidence type="ECO:0000256" key="9">
    <source>
        <dbReference type="ARBA" id="ARBA00023242"/>
    </source>
</evidence>
<evidence type="ECO:0000259" key="11">
    <source>
        <dbReference type="PROSITE" id="PS50048"/>
    </source>
</evidence>
<proteinExistence type="predicted"/>
<dbReference type="AlphaFoldDB" id="A0A9W5YLR7"/>
<gene>
    <name evidence="12" type="ORF">AbraCBS73388_000412</name>
</gene>
<feature type="region of interest" description="Disordered" evidence="10">
    <location>
        <begin position="160"/>
        <end position="183"/>
    </location>
</feature>
<keyword evidence="5" id="KW-0805">Transcription regulation</keyword>
<dbReference type="CDD" id="cd00067">
    <property type="entry name" value="GAL4"/>
    <property type="match status" value="1"/>
</dbReference>
<dbReference type="SMART" id="SM00066">
    <property type="entry name" value="GAL4"/>
    <property type="match status" value="1"/>
</dbReference>
<comment type="caution">
    <text evidence="12">The sequence shown here is derived from an EMBL/GenBank/DDBJ whole genome shotgun (WGS) entry which is preliminary data.</text>
</comment>
<keyword evidence="3" id="KW-0862">Zinc</keyword>
<protein>
    <recommendedName>
        <fullName evidence="11">Zn(2)-C6 fungal-type domain-containing protein</fullName>
    </recommendedName>
</protein>
<feature type="domain" description="Zn(2)-C6 fungal-type" evidence="11">
    <location>
        <begin position="47"/>
        <end position="77"/>
    </location>
</feature>
<evidence type="ECO:0000256" key="7">
    <source>
        <dbReference type="ARBA" id="ARBA00023159"/>
    </source>
</evidence>
<dbReference type="FunFam" id="4.10.240.10:FF:000005">
    <property type="entry name" value="Quinic acid utilization activator"/>
    <property type="match status" value="1"/>
</dbReference>
<organism evidence="12 13">
    <name type="scientific">Aspergillus brasiliensis</name>
    <dbReference type="NCBI Taxonomy" id="319629"/>
    <lineage>
        <taxon>Eukaryota</taxon>
        <taxon>Fungi</taxon>
        <taxon>Dikarya</taxon>
        <taxon>Ascomycota</taxon>
        <taxon>Pezizomycotina</taxon>
        <taxon>Eurotiomycetes</taxon>
        <taxon>Eurotiomycetidae</taxon>
        <taxon>Eurotiales</taxon>
        <taxon>Aspergillaceae</taxon>
        <taxon>Aspergillus</taxon>
        <taxon>Aspergillus subgen. Circumdati</taxon>
    </lineage>
</organism>
<dbReference type="SUPFAM" id="SSF57701">
    <property type="entry name" value="Zn2/Cys6 DNA-binding domain"/>
    <property type="match status" value="1"/>
</dbReference>
<keyword evidence="9" id="KW-0539">Nucleus</keyword>
<keyword evidence="8" id="KW-0804">Transcription</keyword>
<dbReference type="GO" id="GO:0000981">
    <property type="term" value="F:DNA-binding transcription factor activity, RNA polymerase II-specific"/>
    <property type="evidence" value="ECO:0007669"/>
    <property type="project" value="InterPro"/>
</dbReference>
<keyword evidence="6" id="KW-0238">DNA-binding</keyword>
<feature type="region of interest" description="Disordered" evidence="10">
    <location>
        <begin position="931"/>
        <end position="953"/>
    </location>
</feature>
<dbReference type="Pfam" id="PF00172">
    <property type="entry name" value="Zn_clus"/>
    <property type="match status" value="1"/>
</dbReference>
<evidence type="ECO:0000256" key="8">
    <source>
        <dbReference type="ARBA" id="ARBA00023163"/>
    </source>
</evidence>
<dbReference type="Gene3D" id="4.10.240.10">
    <property type="entry name" value="Zn(2)-C6 fungal-type DNA-binding domain"/>
    <property type="match status" value="1"/>
</dbReference>
<dbReference type="PANTHER" id="PTHR47655:SF2">
    <property type="entry name" value="QUINIC ACID UTILIZATION ACTIVATOR"/>
    <property type="match status" value="1"/>
</dbReference>
<keyword evidence="7" id="KW-0010">Activator</keyword>
<dbReference type="InterPro" id="IPR001138">
    <property type="entry name" value="Zn2Cys6_DnaBD"/>
</dbReference>
<comment type="subcellular location">
    <subcellularLocation>
        <location evidence="1">Nucleus</location>
    </subcellularLocation>
</comment>
<reference evidence="12" key="1">
    <citation type="submission" date="2022-07" db="EMBL/GenBank/DDBJ databases">
        <title>Taxonomy of Aspergillus series Nigri: significant species reduction supported by multi-species coalescent approaches.</title>
        <authorList>
            <person name="Bian C."/>
            <person name="Kusuya Y."/>
            <person name="Sklenar F."/>
            <person name="D'hooge E."/>
            <person name="Yaguchi T."/>
            <person name="Takahashi H."/>
            <person name="Hubka V."/>
        </authorList>
    </citation>
    <scope>NUCLEOTIDE SEQUENCE</scope>
    <source>
        <strain evidence="12">CBS 733.88</strain>
    </source>
</reference>
<evidence type="ECO:0000313" key="13">
    <source>
        <dbReference type="Proteomes" id="UP001143548"/>
    </source>
</evidence>
<dbReference type="InterPro" id="IPR036864">
    <property type="entry name" value="Zn2-C6_fun-type_DNA-bd_sf"/>
</dbReference>
<keyword evidence="2" id="KW-0479">Metal-binding</keyword>
<evidence type="ECO:0000256" key="2">
    <source>
        <dbReference type="ARBA" id="ARBA00022723"/>
    </source>
</evidence>
<feature type="region of interest" description="Disordered" evidence="10">
    <location>
        <begin position="763"/>
        <end position="812"/>
    </location>
</feature>
<feature type="compositionally biased region" description="Polar residues" evidence="10">
    <location>
        <begin position="768"/>
        <end position="786"/>
    </location>
</feature>
<keyword evidence="4" id="KW-0672">Quinate metabolism</keyword>
<dbReference type="GO" id="GO:0003677">
    <property type="term" value="F:DNA binding"/>
    <property type="evidence" value="ECO:0007669"/>
    <property type="project" value="UniProtKB-KW"/>
</dbReference>
<evidence type="ECO:0000256" key="6">
    <source>
        <dbReference type="ARBA" id="ARBA00023125"/>
    </source>
</evidence>
<dbReference type="Pfam" id="PF04082">
    <property type="entry name" value="Fungal_trans"/>
    <property type="match status" value="1"/>
</dbReference>
<dbReference type="GO" id="GO:0045944">
    <property type="term" value="P:positive regulation of transcription by RNA polymerase II"/>
    <property type="evidence" value="ECO:0007669"/>
    <property type="project" value="TreeGrafter"/>
</dbReference>
<evidence type="ECO:0000313" key="12">
    <source>
        <dbReference type="EMBL" id="GKZ18252.1"/>
    </source>
</evidence>
<dbReference type="PANTHER" id="PTHR47655">
    <property type="entry name" value="QUINIC ACID UTILIZATION ACTIVATOR"/>
    <property type="match status" value="1"/>
</dbReference>
<dbReference type="GO" id="GO:0005634">
    <property type="term" value="C:nucleus"/>
    <property type="evidence" value="ECO:0007669"/>
    <property type="project" value="UniProtKB-SubCell"/>
</dbReference>
<feature type="compositionally biased region" description="Polar residues" evidence="10">
    <location>
        <begin position="1"/>
        <end position="12"/>
    </location>
</feature>
<sequence length="953" mass="103564">MNSDTRQASGPGSKSKRRLTDVEENSKQSPAADDFASNPKRQRVSRACDSCRSKKDKCDGVQPVCSTCASLSRPCTYKANPKKRGLPTGYIRTLELLWGLVFNKIQGSEEVVRALLKAANIPSHLATMGKEAEGSDTLLSSWKNSIVLREIERLLTFLEQPEEDQAGSRLPGETDSPQDAEGSSVLSAEALEWNLPEVMGEGREGSLAVVSPIKTPTAVSTAKSAGVRITRDSATQTATTNEIGEDASSLSLGRLSQCPPDQALPIPIPKLPSNAWPLLDIYFSYTQCWFPILEKHDILRTAFRHNEDDAQISATSPGSGDYAALWAVLTLASIQEASISATRQLTDFAGDRPDPAQLYATARRLIPGENGNHELGHVQALLILSLVKLGQQDWSAAWLLVGQAVRVAQSLGLNQSPTGQSKSAEGGKSAPRSKHVFLGCFILETLVAMQTGQVPSLRKAELVKIGPINEDGLEEWHPWEDQTGLRPVEPSRASFHRGPLHALSTFNRLTSLMCILNDLCCLKQTTAGPIAQLEALERQLQLWVSALPKSYRVDLQTTPVKVASPHIFGLEMMYESVVTNLSLQFALQRSDRNMAEMPLKKRATESSKRLLQLLQTYMENYSLSATCPTFGLILGGGLLPAEERAAPLPFELDPGLKSKLQSFSAHLATVWHIKDRPDTIVPEKTPDLAASITPAPARPRSLSNRDTGSLHAFAQAPLPGAAEPARRVSMLEDNRTNMATPDAFFSNGWMRTPTVEDNVALSMPTPAPSLNINQGGETAHPSSQLKESVPPNPLSHHPRSSISSTKPMNNTGTPLMPDLTSPFHATAPQYPPPYSDASLNLGSFVDIDGYGPPRRPRIAPDLDALFDELASLDGTEKTDNQPEFMQNLGFVPEAGVPELYSYSSQVEPFLLAQTQQIPCEVGGDWPDIQSNCSKTDCNPDPESARPPLQTAEE</sequence>
<dbReference type="SMART" id="SM00906">
    <property type="entry name" value="Fungal_trans"/>
    <property type="match status" value="1"/>
</dbReference>
<dbReference type="Proteomes" id="UP001143548">
    <property type="component" value="Unassembled WGS sequence"/>
</dbReference>
<dbReference type="EMBL" id="BROQ01000010">
    <property type="protein sequence ID" value="GKZ18252.1"/>
    <property type="molecule type" value="Genomic_DNA"/>
</dbReference>
<dbReference type="GO" id="GO:0008270">
    <property type="term" value="F:zinc ion binding"/>
    <property type="evidence" value="ECO:0007669"/>
    <property type="project" value="InterPro"/>
</dbReference>
<dbReference type="InterPro" id="IPR007219">
    <property type="entry name" value="XnlR_reg_dom"/>
</dbReference>
<dbReference type="CDD" id="cd12148">
    <property type="entry name" value="fungal_TF_MHR"/>
    <property type="match status" value="1"/>
</dbReference>
<dbReference type="PROSITE" id="PS50048">
    <property type="entry name" value="ZN2_CY6_FUNGAL_2"/>
    <property type="match status" value="1"/>
</dbReference>